<proteinExistence type="predicted"/>
<keyword evidence="3" id="KW-1185">Reference proteome</keyword>
<organism evidence="2 3">
    <name type="scientific">Physocladia obscura</name>
    <dbReference type="NCBI Taxonomy" id="109957"/>
    <lineage>
        <taxon>Eukaryota</taxon>
        <taxon>Fungi</taxon>
        <taxon>Fungi incertae sedis</taxon>
        <taxon>Chytridiomycota</taxon>
        <taxon>Chytridiomycota incertae sedis</taxon>
        <taxon>Chytridiomycetes</taxon>
        <taxon>Chytridiales</taxon>
        <taxon>Chytriomycetaceae</taxon>
        <taxon>Physocladia</taxon>
    </lineage>
</organism>
<reference evidence="2" key="1">
    <citation type="submission" date="2020-05" db="EMBL/GenBank/DDBJ databases">
        <title>Phylogenomic resolution of chytrid fungi.</title>
        <authorList>
            <person name="Stajich J.E."/>
            <person name="Amses K."/>
            <person name="Simmons R."/>
            <person name="Seto K."/>
            <person name="Myers J."/>
            <person name="Bonds A."/>
            <person name="Quandt C.A."/>
            <person name="Barry K."/>
            <person name="Liu P."/>
            <person name="Grigoriev I."/>
            <person name="Longcore J.E."/>
            <person name="James T.Y."/>
        </authorList>
    </citation>
    <scope>NUCLEOTIDE SEQUENCE</scope>
    <source>
        <strain evidence="2">JEL0513</strain>
    </source>
</reference>
<evidence type="ECO:0000313" key="2">
    <source>
        <dbReference type="EMBL" id="KAJ3106793.1"/>
    </source>
</evidence>
<evidence type="ECO:0000256" key="1">
    <source>
        <dbReference type="SAM" id="MobiDB-lite"/>
    </source>
</evidence>
<feature type="region of interest" description="Disordered" evidence="1">
    <location>
        <begin position="1"/>
        <end position="27"/>
    </location>
</feature>
<evidence type="ECO:0000313" key="3">
    <source>
        <dbReference type="Proteomes" id="UP001211907"/>
    </source>
</evidence>
<accession>A0AAD5SZS4</accession>
<comment type="caution">
    <text evidence="2">The sequence shown here is derived from an EMBL/GenBank/DDBJ whole genome shotgun (WGS) entry which is preliminary data.</text>
</comment>
<dbReference type="EMBL" id="JADGJH010001935">
    <property type="protein sequence ID" value="KAJ3106793.1"/>
    <property type="molecule type" value="Genomic_DNA"/>
</dbReference>
<sequence length="276" mass="29096">MNIGSEFTSGTGSAVATAQSSTRSTSIDQLAETRLDLRIGNKTETVHQRDQEHKHEQRVFEQVIIGLVVRYLDVESVLQLALAVASVRRTLLRPAYTYACAAVANAGAGRMQTRGGSSHSDGMRCSTNRGVAKAVGRGGGNSRLVNNETSADEGGRPVPMRRVWHGLQVGNLSGACVANAVEQLVAGQARLQMDAPLTLTTLDALVVLGPALGWRSRVAVRLYDAPLLGLKAGAALVAALAAGTPAQPLNLHCLALDSCMLGDDNMAQILDLLVCY</sequence>
<protein>
    <submittedName>
        <fullName evidence="2">Uncharacterized protein</fullName>
    </submittedName>
</protein>
<gene>
    <name evidence="2" type="ORF">HK100_003678</name>
</gene>
<name>A0AAD5SZS4_9FUNG</name>
<dbReference type="Proteomes" id="UP001211907">
    <property type="component" value="Unassembled WGS sequence"/>
</dbReference>
<dbReference type="AlphaFoldDB" id="A0AAD5SZS4"/>
<feature type="region of interest" description="Disordered" evidence="1">
    <location>
        <begin position="136"/>
        <end position="157"/>
    </location>
</feature>